<reference evidence="1 2" key="1">
    <citation type="submission" date="2019-07" db="EMBL/GenBank/DDBJ databases">
        <title>The draft genome sequence of Vibrio algivorus M1486.</title>
        <authorList>
            <person name="Meng X."/>
        </authorList>
    </citation>
    <scope>NUCLEOTIDE SEQUENCE [LARGE SCALE GENOMIC DNA]</scope>
    <source>
        <strain evidence="1 2">M1486</strain>
    </source>
</reference>
<dbReference type="AlphaFoldDB" id="A0A557PA87"/>
<sequence length="62" mass="7060">MNLPITWIEYWRKAGTRSSAAALLASRFSLLVARCSLLVARCSLKDFSSLKSINRVNFYLLH</sequence>
<name>A0A557PA87_9VIBR</name>
<dbReference type="EMBL" id="VMKJ01000009">
    <property type="protein sequence ID" value="TVO37562.1"/>
    <property type="molecule type" value="Genomic_DNA"/>
</dbReference>
<dbReference type="Proteomes" id="UP000319828">
    <property type="component" value="Unassembled WGS sequence"/>
</dbReference>
<proteinExistence type="predicted"/>
<evidence type="ECO:0000313" key="2">
    <source>
        <dbReference type="Proteomes" id="UP000319828"/>
    </source>
</evidence>
<protein>
    <submittedName>
        <fullName evidence="1">Uncharacterized protein</fullName>
    </submittedName>
</protein>
<comment type="caution">
    <text evidence="1">The sequence shown here is derived from an EMBL/GenBank/DDBJ whole genome shotgun (WGS) entry which is preliminary data.</text>
</comment>
<gene>
    <name evidence="1" type="ORF">FOF44_06315</name>
</gene>
<accession>A0A557PA87</accession>
<evidence type="ECO:0000313" key="1">
    <source>
        <dbReference type="EMBL" id="TVO37562.1"/>
    </source>
</evidence>
<organism evidence="1 2">
    <name type="scientific">Vibrio algivorus</name>
    <dbReference type="NCBI Taxonomy" id="1667024"/>
    <lineage>
        <taxon>Bacteria</taxon>
        <taxon>Pseudomonadati</taxon>
        <taxon>Pseudomonadota</taxon>
        <taxon>Gammaproteobacteria</taxon>
        <taxon>Vibrionales</taxon>
        <taxon>Vibrionaceae</taxon>
        <taxon>Vibrio</taxon>
    </lineage>
</organism>